<dbReference type="InterPro" id="IPR019337">
    <property type="entry name" value="Telomere_length_regulation_dom"/>
</dbReference>
<accession>A0A1V9XLH9</accession>
<dbReference type="GO" id="GO:0051083">
    <property type="term" value="P:'de novo' cotranslational protein folding"/>
    <property type="evidence" value="ECO:0007669"/>
    <property type="project" value="TreeGrafter"/>
</dbReference>
<feature type="domain" description="TELO2 ARM repeat" evidence="5">
    <location>
        <begin position="244"/>
        <end position="376"/>
    </location>
</feature>
<keyword evidence="7" id="KW-1185">Reference proteome</keyword>
<organism evidence="6 7">
    <name type="scientific">Tropilaelaps mercedesae</name>
    <dbReference type="NCBI Taxonomy" id="418985"/>
    <lineage>
        <taxon>Eukaryota</taxon>
        <taxon>Metazoa</taxon>
        <taxon>Ecdysozoa</taxon>
        <taxon>Arthropoda</taxon>
        <taxon>Chelicerata</taxon>
        <taxon>Arachnida</taxon>
        <taxon>Acari</taxon>
        <taxon>Parasitiformes</taxon>
        <taxon>Mesostigmata</taxon>
        <taxon>Gamasina</taxon>
        <taxon>Dermanyssoidea</taxon>
        <taxon>Laelapidae</taxon>
        <taxon>Tropilaelaps</taxon>
    </lineage>
</organism>
<evidence type="ECO:0000256" key="1">
    <source>
        <dbReference type="ARBA" id="ARBA00004496"/>
    </source>
</evidence>
<dbReference type="PANTHER" id="PTHR15830:SF10">
    <property type="entry name" value="TELOMERE LENGTH REGULATION PROTEIN TEL2 HOMOLOG"/>
    <property type="match status" value="1"/>
</dbReference>
<sequence>MECAERLRLIVDGQSVFRIPKKHSHVSGTRELEQCVFLLKKVLRVVDVEIFQEDVLCFLSHLDPSVVLRELSSALCTVEEGFKKFALARMLAKVLKTDFLSRLLAEQLSPAQARAVSALVVNLPSKVSNTLKLDLPESFNLSRYPPLLTQACCARLIAVTANLREGKDSSLISLCALVGKLGVHYPETFDELVPFFLSQPEDFIFRRVVQRLVVGLPTNLQENAIVLICYRTPCFRQMDWLLEESITRDANIKHILTNKLILGRYFSNARVLKNVIGYLCSSPRRRKLASETAVELFQTWSDKVLMKYQTVEQQRYLTCALLTFVGFTKENFVIEESAREKCVQACLLGVKNHLAEPDELLRNYGMIVGREFLAVVRSDVKAPDFPVRAADYNDLMSFLKTPSEAVEKQLTTLETELKSIPETFVDSDDDSEPDEKDDIVYEIDPQCKVPRYLRDCLRLMVPGSDGENVEQAKICLENLPNLIKRYPEELYDTAVDLCRLVLFAEECPRIFPEITPLKRESLVLLLIHAPIQSSAYLIEQFYSVHINHTQRLEILSAITLASDRYAKEVAMLNESQRSKTADNKVKSSNILRNIDRLTVEPRIMAEWTSDDFEMEDNHDYSSSIVNRHWRDIVDEKISSKTRKIASKTEVSAQENRFGEVAGYFFYPLMRQFTGEVPLRVEESDSFLLVRLLETLGVVMSSARHTPRAYQMGRTLLQFASAFRYHDHELVRKACSFAIASVFTSVPKEILENEDQLGLEAAEIGRWLNAVTVNSPSFEVRIPQSSVGVQLGPSQLSTRRIQELG</sequence>
<dbReference type="InterPro" id="IPR051970">
    <property type="entry name" value="TEL2_Regulation"/>
</dbReference>
<dbReference type="STRING" id="418985.A0A1V9XLH9"/>
<dbReference type="InterPro" id="IPR038528">
    <property type="entry name" value="TEL2_C_sf"/>
</dbReference>
<dbReference type="AlphaFoldDB" id="A0A1V9XLH9"/>
<dbReference type="GO" id="GO:0005829">
    <property type="term" value="C:cytosol"/>
    <property type="evidence" value="ECO:0007669"/>
    <property type="project" value="TreeGrafter"/>
</dbReference>
<dbReference type="GO" id="GO:0051879">
    <property type="term" value="F:Hsp90 protein binding"/>
    <property type="evidence" value="ECO:0007669"/>
    <property type="project" value="TreeGrafter"/>
</dbReference>
<reference evidence="6 7" key="1">
    <citation type="journal article" date="2017" name="Gigascience">
        <title>Draft genome of the honey bee ectoparasitic mite, Tropilaelaps mercedesae, is shaped by the parasitic life history.</title>
        <authorList>
            <person name="Dong X."/>
            <person name="Armstrong S.D."/>
            <person name="Xia D."/>
            <person name="Makepeace B.L."/>
            <person name="Darby A.C."/>
            <person name="Kadowaki T."/>
        </authorList>
    </citation>
    <scope>NUCLEOTIDE SEQUENCE [LARGE SCALE GENOMIC DNA]</scope>
    <source>
        <strain evidence="6">Wuxi-XJTLU</strain>
    </source>
</reference>
<evidence type="ECO:0000259" key="4">
    <source>
        <dbReference type="Pfam" id="PF10193"/>
    </source>
</evidence>
<dbReference type="Pfam" id="PF25320">
    <property type="entry name" value="TELO2_ARM"/>
    <property type="match status" value="1"/>
</dbReference>
<dbReference type="FunCoup" id="A0A1V9XLH9">
    <property type="interactions" value="387"/>
</dbReference>
<dbReference type="EMBL" id="MNPL01008522">
    <property type="protein sequence ID" value="OQR74198.1"/>
    <property type="molecule type" value="Genomic_DNA"/>
</dbReference>
<comment type="caution">
    <text evidence="6">The sequence shown here is derived from an EMBL/GenBank/DDBJ whole genome shotgun (WGS) entry which is preliminary data.</text>
</comment>
<evidence type="ECO:0000313" key="6">
    <source>
        <dbReference type="EMBL" id="OQR74198.1"/>
    </source>
</evidence>
<evidence type="ECO:0000259" key="5">
    <source>
        <dbReference type="Pfam" id="PF25320"/>
    </source>
</evidence>
<evidence type="ECO:0000256" key="2">
    <source>
        <dbReference type="ARBA" id="ARBA00006133"/>
    </source>
</evidence>
<evidence type="ECO:0000313" key="7">
    <source>
        <dbReference type="Proteomes" id="UP000192247"/>
    </source>
</evidence>
<dbReference type="Gene3D" id="1.25.40.720">
    <property type="entry name" value="Telomere length regulation protein 2, C-terminal domain"/>
    <property type="match status" value="2"/>
</dbReference>
<protein>
    <submittedName>
        <fullName evidence="6">Telomere length regulation protein TEL2-like</fullName>
    </submittedName>
</protein>
<name>A0A1V9XLH9_9ACAR</name>
<dbReference type="InterPro" id="IPR057348">
    <property type="entry name" value="TELO2_ARM"/>
</dbReference>
<dbReference type="PANTHER" id="PTHR15830">
    <property type="entry name" value="TELOMERE LENGTH REGULATION PROTEIN TEL2 FAMILY MEMBER"/>
    <property type="match status" value="1"/>
</dbReference>
<feature type="domain" description="Telomere length regulation protein conserved" evidence="4">
    <location>
        <begin position="450"/>
        <end position="561"/>
    </location>
</feature>
<proteinExistence type="inferred from homology"/>
<comment type="similarity">
    <text evidence="2">Belongs to the TEL2 family.</text>
</comment>
<dbReference type="GO" id="GO:0042162">
    <property type="term" value="F:telomeric DNA binding"/>
    <property type="evidence" value="ECO:0007669"/>
    <property type="project" value="TreeGrafter"/>
</dbReference>
<dbReference type="Pfam" id="PF10193">
    <property type="entry name" value="Telomere_reg-2"/>
    <property type="match status" value="1"/>
</dbReference>
<dbReference type="Proteomes" id="UP000192247">
    <property type="component" value="Unassembled WGS sequence"/>
</dbReference>
<dbReference type="OrthoDB" id="4033880at2759"/>
<keyword evidence="3" id="KW-0963">Cytoplasm</keyword>
<dbReference type="InParanoid" id="A0A1V9XLH9"/>
<evidence type="ECO:0000256" key="3">
    <source>
        <dbReference type="ARBA" id="ARBA00022490"/>
    </source>
</evidence>
<gene>
    <name evidence="6" type="ORF">BIW11_01009</name>
</gene>
<comment type="subcellular location">
    <subcellularLocation>
        <location evidence="1">Cytoplasm</location>
    </subcellularLocation>
</comment>